<proteinExistence type="inferred from homology"/>
<dbReference type="InterPro" id="IPR017853">
    <property type="entry name" value="GH"/>
</dbReference>
<keyword evidence="5" id="KW-0326">Glycosidase</keyword>
<dbReference type="EC" id="3.2.1.51" evidence="2"/>
<evidence type="ECO:0000313" key="8">
    <source>
        <dbReference type="EMBL" id="EDY95175.1"/>
    </source>
</evidence>
<feature type="domain" description="Glycoside hydrolase family 29 N-terminal" evidence="7">
    <location>
        <begin position="56"/>
        <end position="357"/>
    </location>
</feature>
<dbReference type="Pfam" id="PF01120">
    <property type="entry name" value="Alpha_L_fucos"/>
    <property type="match status" value="1"/>
</dbReference>
<dbReference type="EMBL" id="ABQC02000020">
    <property type="protein sequence ID" value="EDY95175.1"/>
    <property type="molecule type" value="Genomic_DNA"/>
</dbReference>
<evidence type="ECO:0000256" key="5">
    <source>
        <dbReference type="ARBA" id="ARBA00023295"/>
    </source>
</evidence>
<keyword evidence="3" id="KW-0732">Signal</keyword>
<evidence type="ECO:0000256" key="1">
    <source>
        <dbReference type="ARBA" id="ARBA00007951"/>
    </source>
</evidence>
<evidence type="ECO:0000259" key="7">
    <source>
        <dbReference type="Pfam" id="PF01120"/>
    </source>
</evidence>
<dbReference type="InterPro" id="IPR000933">
    <property type="entry name" value="Glyco_hydro_29"/>
</dbReference>
<comment type="similarity">
    <text evidence="1">Belongs to the glycosyl hydrolase 29 family.</text>
</comment>
<dbReference type="SUPFAM" id="SSF51445">
    <property type="entry name" value="(Trans)glycosidases"/>
    <property type="match status" value="1"/>
</dbReference>
<evidence type="ECO:0000313" key="9">
    <source>
        <dbReference type="Proteomes" id="UP000003452"/>
    </source>
</evidence>
<feature type="region of interest" description="Disordered" evidence="6">
    <location>
        <begin position="226"/>
        <end position="251"/>
    </location>
</feature>
<dbReference type="eggNOG" id="COG3669">
    <property type="taxonomic scope" value="Bacteria"/>
</dbReference>
<dbReference type="Gene3D" id="3.20.20.80">
    <property type="entry name" value="Glycosidases"/>
    <property type="match status" value="1"/>
</dbReference>
<evidence type="ECO:0000256" key="4">
    <source>
        <dbReference type="ARBA" id="ARBA00022801"/>
    </source>
</evidence>
<comment type="caution">
    <text evidence="8">The sequence shown here is derived from an EMBL/GenBank/DDBJ whole genome shotgun (WGS) entry which is preliminary data.</text>
</comment>
<feature type="compositionally biased region" description="Basic and acidic residues" evidence="6">
    <location>
        <begin position="241"/>
        <end position="251"/>
    </location>
</feature>
<name>B5CZW1_PHOPM</name>
<dbReference type="PANTHER" id="PTHR10030">
    <property type="entry name" value="ALPHA-L-FUCOSIDASE"/>
    <property type="match status" value="1"/>
</dbReference>
<dbReference type="GO" id="GO:0016139">
    <property type="term" value="P:glycoside catabolic process"/>
    <property type="evidence" value="ECO:0007669"/>
    <property type="project" value="TreeGrafter"/>
</dbReference>
<dbReference type="HOGENOM" id="CLU_002934_7_1_10"/>
<sequence length="358" mass="41915">MNIINKLQFFLYTTILLWNTFSLNAIVPVPSENPSKYQKQQIKRKYGMFIHFGINTFHDMEWSDGNLPAHSYKPKTIDAAQWVKTAKDAGMKYVILVTKHHDGFCLWDSKYTEYDVANSGNPTNVIEAVAKECQKQGIQLGLYYSLWDRKENADVTNIEADKKYNSYMLAQLNELMDITSQYTHIVEFWFDGSWEKPSYRWPIQDIYSTIKQREPQCQIGINWSIGEDSNPNDPAAPAKSYRIDPEKQKEGDPIRYFPSDFRLSDPLLPAYPDPKIFTHHGQRYYMPFESTVCLSKRWFYCTTDTVYKSLNELIRLYNRATSQDNILILNVPPARDGKIRKKDMDLLKELRKHLNINN</sequence>
<dbReference type="GO" id="GO:0005764">
    <property type="term" value="C:lysosome"/>
    <property type="evidence" value="ECO:0007669"/>
    <property type="project" value="TreeGrafter"/>
</dbReference>
<accession>B5CZW1</accession>
<dbReference type="AlphaFoldDB" id="B5CZW1"/>
<dbReference type="PANTHER" id="PTHR10030:SF37">
    <property type="entry name" value="ALPHA-L-FUCOSIDASE-RELATED"/>
    <property type="match status" value="1"/>
</dbReference>
<dbReference type="SMART" id="SM00812">
    <property type="entry name" value="Alpha_L_fucos"/>
    <property type="match status" value="1"/>
</dbReference>
<gene>
    <name evidence="8" type="ORF">BACPLE_02280</name>
</gene>
<reference evidence="8 9" key="2">
    <citation type="submission" date="2008-08" db="EMBL/GenBank/DDBJ databases">
        <authorList>
            <person name="Fulton L."/>
            <person name="Clifton S."/>
            <person name="Fulton B."/>
            <person name="Xu J."/>
            <person name="Minx P."/>
            <person name="Pepin K.H."/>
            <person name="Johnson M."/>
            <person name="Thiruvilangam P."/>
            <person name="Bhonagiri V."/>
            <person name="Nash W.E."/>
            <person name="Mardis E.R."/>
            <person name="Wilson R.K."/>
        </authorList>
    </citation>
    <scope>NUCLEOTIDE SEQUENCE [LARGE SCALE GENOMIC DNA]</scope>
    <source>
        <strain evidence="9">DSM 17135 / JCM 12973 / M2</strain>
    </source>
</reference>
<evidence type="ECO:0000256" key="2">
    <source>
        <dbReference type="ARBA" id="ARBA00012662"/>
    </source>
</evidence>
<dbReference type="RefSeq" id="WP_007557738.1">
    <property type="nucleotide sequence ID" value="NZ_DS990118.1"/>
</dbReference>
<evidence type="ECO:0000256" key="3">
    <source>
        <dbReference type="ARBA" id="ARBA00022729"/>
    </source>
</evidence>
<dbReference type="OrthoDB" id="1095333at2"/>
<dbReference type="Proteomes" id="UP000003452">
    <property type="component" value="Unassembled WGS sequence"/>
</dbReference>
<evidence type="ECO:0000256" key="6">
    <source>
        <dbReference type="SAM" id="MobiDB-lite"/>
    </source>
</evidence>
<organism evidence="8 9">
    <name type="scientific">Phocaeicola plebeius (strain DSM 17135 / JCM 12973 / CCUG 54634 / M2)</name>
    <name type="common">Bacteroides plebeius</name>
    <dbReference type="NCBI Taxonomy" id="484018"/>
    <lineage>
        <taxon>Bacteria</taxon>
        <taxon>Pseudomonadati</taxon>
        <taxon>Bacteroidota</taxon>
        <taxon>Bacteroidia</taxon>
        <taxon>Bacteroidales</taxon>
        <taxon>Bacteroidaceae</taxon>
        <taxon>Phocaeicola</taxon>
    </lineage>
</organism>
<dbReference type="GeneID" id="43183082"/>
<protein>
    <recommendedName>
        <fullName evidence="2">alpha-L-fucosidase</fullName>
        <ecNumber evidence="2">3.2.1.51</ecNumber>
    </recommendedName>
</protein>
<dbReference type="GO" id="GO:0004560">
    <property type="term" value="F:alpha-L-fucosidase activity"/>
    <property type="evidence" value="ECO:0007669"/>
    <property type="project" value="InterPro"/>
</dbReference>
<dbReference type="GO" id="GO:0006004">
    <property type="term" value="P:fucose metabolic process"/>
    <property type="evidence" value="ECO:0007669"/>
    <property type="project" value="TreeGrafter"/>
</dbReference>
<reference evidence="8 9" key="1">
    <citation type="submission" date="2008-08" db="EMBL/GenBank/DDBJ databases">
        <title>Draft genome sequence of Bacteroides plebeius (DSM 17135).</title>
        <authorList>
            <person name="Sudarsanam P."/>
            <person name="Ley R."/>
            <person name="Guruge J."/>
            <person name="Turnbaugh P.J."/>
            <person name="Mahowald M."/>
            <person name="Liep D."/>
            <person name="Gordon J."/>
        </authorList>
    </citation>
    <scope>NUCLEOTIDE SEQUENCE [LARGE SCALE GENOMIC DNA]</scope>
    <source>
        <strain evidence="9">DSM 17135 / JCM 12973 / M2</strain>
    </source>
</reference>
<keyword evidence="4" id="KW-0378">Hydrolase</keyword>
<dbReference type="InterPro" id="IPR057739">
    <property type="entry name" value="Glyco_hydro_29_N"/>
</dbReference>